<evidence type="ECO:0000313" key="3">
    <source>
        <dbReference type="Proteomes" id="UP000240542"/>
    </source>
</evidence>
<keyword evidence="3" id="KW-1185">Reference proteome</keyword>
<name>A0A2P8D3P1_9ACTN</name>
<dbReference type="InterPro" id="IPR013096">
    <property type="entry name" value="Cupin_2"/>
</dbReference>
<dbReference type="SUPFAM" id="SSF51182">
    <property type="entry name" value="RmlC-like cupins"/>
    <property type="match status" value="1"/>
</dbReference>
<dbReference type="InterPro" id="IPR052044">
    <property type="entry name" value="PKS_Associated_Protein"/>
</dbReference>
<dbReference type="Gene3D" id="2.60.120.10">
    <property type="entry name" value="Jelly Rolls"/>
    <property type="match status" value="1"/>
</dbReference>
<dbReference type="InterPro" id="IPR014710">
    <property type="entry name" value="RmlC-like_jellyroll"/>
</dbReference>
<accession>A0A2P8D3P1</accession>
<dbReference type="InterPro" id="IPR006045">
    <property type="entry name" value="Cupin_1"/>
</dbReference>
<proteinExistence type="predicted"/>
<dbReference type="EMBL" id="PYGA01000019">
    <property type="protein sequence ID" value="PSK91827.1"/>
    <property type="molecule type" value="Genomic_DNA"/>
</dbReference>
<dbReference type="PANTHER" id="PTHR36114:SF1">
    <property type="entry name" value="16.7 KDA PROTEIN IN WHIE LOCUS"/>
    <property type="match status" value="1"/>
</dbReference>
<dbReference type="InterPro" id="IPR011051">
    <property type="entry name" value="RmlC_Cupin_sf"/>
</dbReference>
<evidence type="ECO:0000313" key="2">
    <source>
        <dbReference type="EMBL" id="PSK91827.1"/>
    </source>
</evidence>
<sequence>MSAIDPATVPTQLFDWGRITWRVSPDNVPGTGITVGDVVIFPGKGHDHHTHPGSDEVLYVVAGRGEQTVGDGPAFPVAAGDMVHVPRGVLHSTHNTGWSVLHLVAIYNPAGAEQALRDAPGFREIGPGEQATLANA</sequence>
<evidence type="ECO:0000259" key="1">
    <source>
        <dbReference type="SMART" id="SM00835"/>
    </source>
</evidence>
<dbReference type="RefSeq" id="WP_106585493.1">
    <property type="nucleotide sequence ID" value="NZ_PYGA01000019.1"/>
</dbReference>
<dbReference type="Proteomes" id="UP000240542">
    <property type="component" value="Unassembled WGS sequence"/>
</dbReference>
<dbReference type="OrthoDB" id="9791637at2"/>
<dbReference type="PANTHER" id="PTHR36114">
    <property type="entry name" value="16.7 KDA PROTEIN IN WHIE LOCUS"/>
    <property type="match status" value="1"/>
</dbReference>
<protein>
    <submittedName>
        <fullName evidence="2">Cupin domain-containing protein</fullName>
    </submittedName>
</protein>
<dbReference type="AlphaFoldDB" id="A0A2P8D3P1"/>
<dbReference type="SMART" id="SM00835">
    <property type="entry name" value="Cupin_1"/>
    <property type="match status" value="1"/>
</dbReference>
<organism evidence="2 3">
    <name type="scientific">Murinocardiopsis flavida</name>
    <dbReference type="NCBI Taxonomy" id="645275"/>
    <lineage>
        <taxon>Bacteria</taxon>
        <taxon>Bacillati</taxon>
        <taxon>Actinomycetota</taxon>
        <taxon>Actinomycetes</taxon>
        <taxon>Streptosporangiales</taxon>
        <taxon>Nocardiopsidaceae</taxon>
        <taxon>Murinocardiopsis</taxon>
    </lineage>
</organism>
<feature type="domain" description="Cupin type-1" evidence="1">
    <location>
        <begin position="14"/>
        <end position="132"/>
    </location>
</feature>
<dbReference type="Pfam" id="PF07883">
    <property type="entry name" value="Cupin_2"/>
    <property type="match status" value="1"/>
</dbReference>
<reference evidence="2 3" key="1">
    <citation type="submission" date="2018-03" db="EMBL/GenBank/DDBJ databases">
        <title>Genomic Encyclopedia of Archaeal and Bacterial Type Strains, Phase II (KMG-II): from individual species to whole genera.</title>
        <authorList>
            <person name="Goeker M."/>
        </authorList>
    </citation>
    <scope>NUCLEOTIDE SEQUENCE [LARGE SCALE GENOMIC DNA]</scope>
    <source>
        <strain evidence="2 3">DSM 45312</strain>
    </source>
</reference>
<gene>
    <name evidence="2" type="ORF">CLV63_119108</name>
</gene>
<comment type="caution">
    <text evidence="2">The sequence shown here is derived from an EMBL/GenBank/DDBJ whole genome shotgun (WGS) entry which is preliminary data.</text>
</comment>